<reference evidence="1 2" key="1">
    <citation type="submission" date="2016-10" db="EMBL/GenBank/DDBJ databases">
        <authorList>
            <person name="de Groot N.N."/>
        </authorList>
    </citation>
    <scope>NUCLEOTIDE SEQUENCE [LARGE SCALE GENOMIC DNA]</scope>
    <source>
        <strain evidence="1 2">DSM 23126</strain>
    </source>
</reference>
<dbReference type="SUPFAM" id="SSF89009">
    <property type="entry name" value="GAT-like domain"/>
    <property type="match status" value="1"/>
</dbReference>
<evidence type="ECO:0000313" key="2">
    <source>
        <dbReference type="Proteomes" id="UP000199488"/>
    </source>
</evidence>
<dbReference type="EMBL" id="FNNC01000006">
    <property type="protein sequence ID" value="SDW88919.1"/>
    <property type="molecule type" value="Genomic_DNA"/>
</dbReference>
<proteinExistence type="predicted"/>
<dbReference type="NCBIfam" id="NF040878">
    <property type="entry name" value="SE1561_fam"/>
    <property type="match status" value="1"/>
</dbReference>
<organism evidence="1 2">
    <name type="scientific">Marinococcus luteus</name>
    <dbReference type="NCBI Taxonomy" id="1122204"/>
    <lineage>
        <taxon>Bacteria</taxon>
        <taxon>Bacillati</taxon>
        <taxon>Bacillota</taxon>
        <taxon>Bacilli</taxon>
        <taxon>Bacillales</taxon>
        <taxon>Bacillaceae</taxon>
        <taxon>Marinococcus</taxon>
    </lineage>
</organism>
<dbReference type="STRING" id="1122204.SAMN05421781_2699"/>
<accession>A0A1H2X9I0</accession>
<dbReference type="InterPro" id="IPR047670">
    <property type="entry name" value="YfjT-like"/>
</dbReference>
<keyword evidence="2" id="KW-1185">Reference proteome</keyword>
<gene>
    <name evidence="1" type="ORF">SAMN05421781_2699</name>
</gene>
<protein>
    <submittedName>
        <fullName evidence="1">Uncharacterized protein</fullName>
    </submittedName>
</protein>
<name>A0A1H2X9I0_9BACI</name>
<dbReference type="AlphaFoldDB" id="A0A1H2X9I0"/>
<dbReference type="RefSeq" id="WP_091616137.1">
    <property type="nucleotide sequence ID" value="NZ_FNNC01000006.1"/>
</dbReference>
<sequence length="63" mass="7679">MSTPVHDKNQQLQYIKQRLHLLSTMVDNIDPEEGSESEMKRLEEMLEQLRIKCRQFQPDWKDY</sequence>
<evidence type="ECO:0000313" key="1">
    <source>
        <dbReference type="EMBL" id="SDW88919.1"/>
    </source>
</evidence>
<dbReference type="OrthoDB" id="2990422at2"/>
<dbReference type="Proteomes" id="UP000199488">
    <property type="component" value="Unassembled WGS sequence"/>
</dbReference>